<keyword evidence="3" id="KW-1185">Reference proteome</keyword>
<feature type="transmembrane region" description="Helical" evidence="1">
    <location>
        <begin position="174"/>
        <end position="196"/>
    </location>
</feature>
<sequence length="319" mass="34387">MAKASSLKRGVSSQRGLLASLWSLVTVMTVLAFIVALIFTFAGVQEGDSYSNRNQNTNDQDASDPKVAVTSRGMAVAALWTAVLATLISIFGTVILGWQSPTGRYYSCCSTKVHQTNALSLGSFIGTVFMFANLTFICAILFGEFEIRDRCGEGEGRKRDGVATASAVARSSTAFSIACLFLTLLYGGFVSILFVYSESILEELTAVEKEDLHNARCIHSASPTPFATAYTGYIGERFDVRRNLGSSAAGLLLMTPKPANCLSDGTPFLAAQFVAALDSLNLNPLSTTLYLNPSWSVTYNHLSVPGYSQRNDFHKEIVS</sequence>
<accession>B7FU81</accession>
<reference evidence="3" key="2">
    <citation type="submission" date="2008-08" db="EMBL/GenBank/DDBJ databases">
        <authorList>
            <consortium name="Diatom Consortium"/>
            <person name="Grigoriev I."/>
            <person name="Grimwood J."/>
            <person name="Kuo A."/>
            <person name="Otillar R.P."/>
            <person name="Salamov A."/>
            <person name="Detter J.C."/>
            <person name="Lindquist E."/>
            <person name="Shapiro H."/>
            <person name="Lucas S."/>
            <person name="Glavina del Rio T."/>
            <person name="Pitluck S."/>
            <person name="Rokhsar D."/>
            <person name="Bowler C."/>
        </authorList>
    </citation>
    <scope>GENOME REANNOTATION</scope>
    <source>
        <strain evidence="3">CCAP 1055/1</strain>
    </source>
</reference>
<gene>
    <name evidence="2" type="ORF">PHATRDRAFT_33916</name>
</gene>
<feature type="transmembrane region" description="Helical" evidence="1">
    <location>
        <begin position="119"/>
        <end position="142"/>
    </location>
</feature>
<dbReference type="Proteomes" id="UP000000759">
    <property type="component" value="Chromosome 4"/>
</dbReference>
<dbReference type="GeneID" id="7197701"/>
<dbReference type="EMBL" id="CM000607">
    <property type="protein sequence ID" value="EEC49938.1"/>
    <property type="molecule type" value="Genomic_DNA"/>
</dbReference>
<feature type="transmembrane region" description="Helical" evidence="1">
    <location>
        <begin position="74"/>
        <end position="98"/>
    </location>
</feature>
<proteinExistence type="predicted"/>
<evidence type="ECO:0000313" key="2">
    <source>
        <dbReference type="EMBL" id="EEC49938.1"/>
    </source>
</evidence>
<dbReference type="eggNOG" id="ENOG502SR2D">
    <property type="taxonomic scope" value="Eukaryota"/>
</dbReference>
<evidence type="ECO:0000256" key="1">
    <source>
        <dbReference type="SAM" id="Phobius"/>
    </source>
</evidence>
<feature type="transmembrane region" description="Helical" evidence="1">
    <location>
        <begin position="21"/>
        <end position="44"/>
    </location>
</feature>
<keyword evidence="1" id="KW-0812">Transmembrane</keyword>
<dbReference type="HOGENOM" id="CLU_872808_0_0_1"/>
<keyword evidence="1" id="KW-1133">Transmembrane helix</keyword>
<protein>
    <submittedName>
        <fullName evidence="2">Uncharacterized protein</fullName>
    </submittedName>
</protein>
<dbReference type="PaxDb" id="2850-Phatr33916"/>
<dbReference type="InParanoid" id="B7FU81"/>
<name>B7FU81_PHATC</name>
<organism evidence="2 3">
    <name type="scientific">Phaeodactylum tricornutum (strain CCAP 1055/1)</name>
    <dbReference type="NCBI Taxonomy" id="556484"/>
    <lineage>
        <taxon>Eukaryota</taxon>
        <taxon>Sar</taxon>
        <taxon>Stramenopiles</taxon>
        <taxon>Ochrophyta</taxon>
        <taxon>Bacillariophyta</taxon>
        <taxon>Bacillariophyceae</taxon>
        <taxon>Bacillariophycidae</taxon>
        <taxon>Naviculales</taxon>
        <taxon>Phaeodactylaceae</taxon>
        <taxon>Phaeodactylum</taxon>
    </lineage>
</organism>
<keyword evidence="1" id="KW-0472">Membrane</keyword>
<evidence type="ECO:0000313" key="3">
    <source>
        <dbReference type="Proteomes" id="UP000000759"/>
    </source>
</evidence>
<dbReference type="AlphaFoldDB" id="B7FU81"/>
<dbReference type="OrthoDB" id="43967at2759"/>
<dbReference type="KEGG" id="pti:PHATRDRAFT_33916"/>
<reference evidence="2 3" key="1">
    <citation type="journal article" date="2008" name="Nature">
        <title>The Phaeodactylum genome reveals the evolutionary history of diatom genomes.</title>
        <authorList>
            <person name="Bowler C."/>
            <person name="Allen A.E."/>
            <person name="Badger J.H."/>
            <person name="Grimwood J."/>
            <person name="Jabbari K."/>
            <person name="Kuo A."/>
            <person name="Maheswari U."/>
            <person name="Martens C."/>
            <person name="Maumus F."/>
            <person name="Otillar R.P."/>
            <person name="Rayko E."/>
            <person name="Salamov A."/>
            <person name="Vandepoele K."/>
            <person name="Beszteri B."/>
            <person name="Gruber A."/>
            <person name="Heijde M."/>
            <person name="Katinka M."/>
            <person name="Mock T."/>
            <person name="Valentin K."/>
            <person name="Verret F."/>
            <person name="Berges J.A."/>
            <person name="Brownlee C."/>
            <person name="Cadoret J.P."/>
            <person name="Chiovitti A."/>
            <person name="Choi C.J."/>
            <person name="Coesel S."/>
            <person name="De Martino A."/>
            <person name="Detter J.C."/>
            <person name="Durkin C."/>
            <person name="Falciatore A."/>
            <person name="Fournet J."/>
            <person name="Haruta M."/>
            <person name="Huysman M.J."/>
            <person name="Jenkins B.D."/>
            <person name="Jiroutova K."/>
            <person name="Jorgensen R.E."/>
            <person name="Joubert Y."/>
            <person name="Kaplan A."/>
            <person name="Kroger N."/>
            <person name="Kroth P.G."/>
            <person name="La Roche J."/>
            <person name="Lindquist E."/>
            <person name="Lommer M."/>
            <person name="Martin-Jezequel V."/>
            <person name="Lopez P.J."/>
            <person name="Lucas S."/>
            <person name="Mangogna M."/>
            <person name="McGinnis K."/>
            <person name="Medlin L.K."/>
            <person name="Montsant A."/>
            <person name="Oudot-Le Secq M.P."/>
            <person name="Napoli C."/>
            <person name="Obornik M."/>
            <person name="Parker M.S."/>
            <person name="Petit J.L."/>
            <person name="Porcel B.M."/>
            <person name="Poulsen N."/>
            <person name="Robison M."/>
            <person name="Rychlewski L."/>
            <person name="Rynearson T.A."/>
            <person name="Schmutz J."/>
            <person name="Shapiro H."/>
            <person name="Siaut M."/>
            <person name="Stanley M."/>
            <person name="Sussman M.R."/>
            <person name="Taylor A.R."/>
            <person name="Vardi A."/>
            <person name="von Dassow P."/>
            <person name="Vyverman W."/>
            <person name="Willis A."/>
            <person name="Wyrwicz L.S."/>
            <person name="Rokhsar D.S."/>
            <person name="Weissenbach J."/>
            <person name="Armbrust E.V."/>
            <person name="Green B.R."/>
            <person name="Van de Peer Y."/>
            <person name="Grigoriev I.V."/>
        </authorList>
    </citation>
    <scope>NUCLEOTIDE SEQUENCE [LARGE SCALE GENOMIC DNA]</scope>
    <source>
        <strain evidence="2 3">CCAP 1055/1</strain>
    </source>
</reference>
<dbReference type="RefSeq" id="XP_002178273.1">
    <property type="nucleotide sequence ID" value="XM_002178237.1"/>
</dbReference>